<dbReference type="RefSeq" id="XP_060460122.1">
    <property type="nucleotide sequence ID" value="XM_060603871.1"/>
</dbReference>
<evidence type="ECO:0000256" key="3">
    <source>
        <dbReference type="ARBA" id="ARBA00022692"/>
    </source>
</evidence>
<dbReference type="KEGG" id="ccac:CcaHIS019_0704380"/>
<dbReference type="Pfam" id="PF00226">
    <property type="entry name" value="DnaJ"/>
    <property type="match status" value="1"/>
</dbReference>
<evidence type="ECO:0000256" key="2">
    <source>
        <dbReference type="ARBA" id="ARBA00022448"/>
    </source>
</evidence>
<dbReference type="GeneID" id="85498727"/>
<feature type="compositionally biased region" description="Basic and acidic residues" evidence="10">
    <location>
        <begin position="623"/>
        <end position="635"/>
    </location>
</feature>
<dbReference type="InterPro" id="IPR035892">
    <property type="entry name" value="C2_domain_sf"/>
</dbReference>
<evidence type="ECO:0000256" key="1">
    <source>
        <dbReference type="ARBA" id="ARBA00004477"/>
    </source>
</evidence>
<evidence type="ECO:0000256" key="11">
    <source>
        <dbReference type="SAM" id="Phobius"/>
    </source>
</evidence>
<dbReference type="CDD" id="cd06257">
    <property type="entry name" value="DnaJ"/>
    <property type="match status" value="1"/>
</dbReference>
<dbReference type="EMBL" id="AP028219">
    <property type="protein sequence ID" value="BEI94857.1"/>
    <property type="molecule type" value="Genomic_DNA"/>
</dbReference>
<dbReference type="GO" id="GO:0031207">
    <property type="term" value="C:Sec62/Sec63 complex"/>
    <property type="evidence" value="ECO:0007669"/>
    <property type="project" value="TreeGrafter"/>
</dbReference>
<dbReference type="GO" id="GO:0003723">
    <property type="term" value="F:RNA binding"/>
    <property type="evidence" value="ECO:0007669"/>
    <property type="project" value="TreeGrafter"/>
</dbReference>
<keyword evidence="6 11" id="KW-1133">Transmembrane helix</keyword>
<dbReference type="FunFam" id="1.10.287.110:FF:000039">
    <property type="entry name" value="Protein translocation complex component (Npl1)"/>
    <property type="match status" value="1"/>
</dbReference>
<dbReference type="AlphaFoldDB" id="A0AA48LAA0"/>
<dbReference type="PANTHER" id="PTHR24075">
    <property type="entry name" value="SEC63 DOMAIN-CONTAINING"/>
    <property type="match status" value="1"/>
</dbReference>
<dbReference type="Gene3D" id="2.60.40.150">
    <property type="entry name" value="C2 domain"/>
    <property type="match status" value="1"/>
</dbReference>
<dbReference type="SMART" id="SM00271">
    <property type="entry name" value="DnaJ"/>
    <property type="match status" value="1"/>
</dbReference>
<reference evidence="13" key="1">
    <citation type="journal article" date="2023" name="BMC Genomics">
        <title>Chromosome-level genome assemblies of Cutaneotrichosporon spp. (Trichosporonales, Basidiomycota) reveal imbalanced evolution between nucleotide sequences and chromosome synteny.</title>
        <authorList>
            <person name="Kobayashi Y."/>
            <person name="Kayamori A."/>
            <person name="Aoki K."/>
            <person name="Shiwa Y."/>
            <person name="Matsutani M."/>
            <person name="Fujita N."/>
            <person name="Sugita T."/>
            <person name="Iwasaki W."/>
            <person name="Tanaka N."/>
            <person name="Takashima M."/>
        </authorList>
    </citation>
    <scope>NUCLEOTIDE SEQUENCE</scope>
    <source>
        <strain evidence="13">HIS019</strain>
    </source>
</reference>
<feature type="compositionally biased region" description="Acidic residues" evidence="10">
    <location>
        <begin position="636"/>
        <end position="646"/>
    </location>
</feature>
<keyword evidence="5" id="KW-0653">Protein transport</keyword>
<dbReference type="InterPro" id="IPR004179">
    <property type="entry name" value="Sec63-dom"/>
</dbReference>
<feature type="transmembrane region" description="Helical" evidence="11">
    <location>
        <begin position="12"/>
        <end position="34"/>
    </location>
</feature>
<dbReference type="SMART" id="SM00973">
    <property type="entry name" value="Sec63"/>
    <property type="match status" value="1"/>
</dbReference>
<feature type="domain" description="J" evidence="12">
    <location>
        <begin position="103"/>
        <end position="173"/>
    </location>
</feature>
<feature type="compositionally biased region" description="Basic and acidic residues" evidence="10">
    <location>
        <begin position="647"/>
        <end position="656"/>
    </location>
</feature>
<feature type="coiled-coil region" evidence="9">
    <location>
        <begin position="270"/>
        <end position="297"/>
    </location>
</feature>
<sequence length="664" mass="74143">MAPGISYDDSGLLASYFGVTCLAFILVPASISTFRSAPKDPHKSLCNCNECRANDKRKAALRSATHKRKLLRRILPLILGWALFAYLSYGLYLAPPMETSVYDPFDILGIGSSASEKEIKKHYKRLSLQFHPDKVKLGPNETYEQVETKFVDITKAYKSLTDEVTVENLRKYGNPDGPQQREDKIAIPKWVVEGKSSIWVLAAYGVVLGFGIPFVVGRWWFRQRKLTRDGILNATAEIFFHQLRDDTDFLSLIALLASAVEFQAILAPPAKLSKKDRKERQARIETLEQELDTQRADLLIDESPTMKKESRVIVTTAAARRARALIWAHLLRYDLPKDLASEQLEVLRAAPPLLTALANIALGHNWLKTSLACQKLQPAIVQAIPVGGSPLAQLPGITLEKGLELEITTGAEGRKWLEKWVSINDDEYPEANAVARTFPRLEVTDAQFRVTGEKVVTPSSIVQLEFKARWVYPKDPKEVSNGSARADSVEVVEKEVTKEKKEEEKKNYPPTGYAHAPHWPANRSPGFSALMGDSKLDKVIVQPMRVADVPFDEPREYSLQFQAPPQPNLYSFVLYLSSDTFVGSDIARPVMLKVEPAPAESDDDDDISEPEEDSLAGQMAMMRGEKVKASAVHDESEYETDTSSDEDGPRRGRAINEDTDSDSD</sequence>
<evidence type="ECO:0000256" key="7">
    <source>
        <dbReference type="ARBA" id="ARBA00023136"/>
    </source>
</evidence>
<dbReference type="Gene3D" id="1.10.287.110">
    <property type="entry name" value="DnaJ domain"/>
    <property type="match status" value="1"/>
</dbReference>
<evidence type="ECO:0000256" key="6">
    <source>
        <dbReference type="ARBA" id="ARBA00022989"/>
    </source>
</evidence>
<organism evidence="13 14">
    <name type="scientific">Cutaneotrichosporon cavernicola</name>
    <dbReference type="NCBI Taxonomy" id="279322"/>
    <lineage>
        <taxon>Eukaryota</taxon>
        <taxon>Fungi</taxon>
        <taxon>Dikarya</taxon>
        <taxon>Basidiomycota</taxon>
        <taxon>Agaricomycotina</taxon>
        <taxon>Tremellomycetes</taxon>
        <taxon>Trichosporonales</taxon>
        <taxon>Trichosporonaceae</taxon>
        <taxon>Cutaneotrichosporon</taxon>
    </lineage>
</organism>
<evidence type="ECO:0000313" key="14">
    <source>
        <dbReference type="Proteomes" id="UP001233271"/>
    </source>
</evidence>
<dbReference type="SUPFAM" id="SSF158702">
    <property type="entry name" value="Sec63 N-terminal domain-like"/>
    <property type="match status" value="1"/>
</dbReference>
<keyword evidence="9" id="KW-0175">Coiled coil</keyword>
<keyword evidence="4" id="KW-0256">Endoplasmic reticulum</keyword>
<feature type="compositionally biased region" description="Acidic residues" evidence="10">
    <location>
        <begin position="600"/>
        <end position="614"/>
    </location>
</feature>
<evidence type="ECO:0000256" key="10">
    <source>
        <dbReference type="SAM" id="MobiDB-lite"/>
    </source>
</evidence>
<dbReference type="SUPFAM" id="SSF46565">
    <property type="entry name" value="Chaperone J-domain"/>
    <property type="match status" value="1"/>
</dbReference>
<keyword evidence="7 11" id="KW-0472">Membrane</keyword>
<dbReference type="GO" id="GO:0006620">
    <property type="term" value="P:post-translational protein targeting to endoplasmic reticulum membrane"/>
    <property type="evidence" value="ECO:0007669"/>
    <property type="project" value="TreeGrafter"/>
</dbReference>
<feature type="region of interest" description="Disordered" evidence="10">
    <location>
        <begin position="596"/>
        <end position="664"/>
    </location>
</feature>
<keyword evidence="3 11" id="KW-0812">Transmembrane</keyword>
<dbReference type="GO" id="GO:0008320">
    <property type="term" value="F:protein transmembrane transporter activity"/>
    <property type="evidence" value="ECO:0007669"/>
    <property type="project" value="TreeGrafter"/>
</dbReference>
<keyword evidence="14" id="KW-1185">Reference proteome</keyword>
<evidence type="ECO:0000313" key="13">
    <source>
        <dbReference type="EMBL" id="BEI94857.1"/>
    </source>
</evidence>
<feature type="transmembrane region" description="Helical" evidence="11">
    <location>
        <begin position="249"/>
        <end position="267"/>
    </location>
</feature>
<keyword evidence="8" id="KW-0143">Chaperone</keyword>
<gene>
    <name evidence="13" type="primary">SEC63</name>
    <name evidence="13" type="ORF">CcaverHIS019_0704380</name>
</gene>
<feature type="compositionally biased region" description="Basic and acidic residues" evidence="10">
    <location>
        <begin position="495"/>
        <end position="507"/>
    </location>
</feature>
<dbReference type="GO" id="GO:0006614">
    <property type="term" value="P:SRP-dependent cotranslational protein targeting to membrane"/>
    <property type="evidence" value="ECO:0007669"/>
    <property type="project" value="TreeGrafter"/>
</dbReference>
<evidence type="ECO:0000256" key="5">
    <source>
        <dbReference type="ARBA" id="ARBA00022927"/>
    </source>
</evidence>
<evidence type="ECO:0000256" key="4">
    <source>
        <dbReference type="ARBA" id="ARBA00022824"/>
    </source>
</evidence>
<dbReference type="InterPro" id="IPR001623">
    <property type="entry name" value="DnaJ_domain"/>
</dbReference>
<dbReference type="PANTHER" id="PTHR24075:SF0">
    <property type="entry name" value="TRANSLOCATION PROTEIN SEC63 HOMOLOG"/>
    <property type="match status" value="1"/>
</dbReference>
<proteinExistence type="predicted"/>
<name>A0AA48LAA0_9TREE</name>
<accession>A0AA48LAA0</accession>
<dbReference type="Gene3D" id="1.10.3380.10">
    <property type="entry name" value="Sec63 N-terminal domain-like domain"/>
    <property type="match status" value="1"/>
</dbReference>
<evidence type="ECO:0000256" key="9">
    <source>
        <dbReference type="SAM" id="Coils"/>
    </source>
</evidence>
<evidence type="ECO:0000256" key="8">
    <source>
        <dbReference type="ARBA" id="ARBA00023186"/>
    </source>
</evidence>
<feature type="transmembrane region" description="Helical" evidence="11">
    <location>
        <begin position="198"/>
        <end position="221"/>
    </location>
</feature>
<dbReference type="SUPFAM" id="SSF81296">
    <property type="entry name" value="E set domains"/>
    <property type="match status" value="1"/>
</dbReference>
<comment type="subcellular location">
    <subcellularLocation>
        <location evidence="1">Endoplasmic reticulum membrane</location>
        <topology evidence="1">Multi-pass membrane protein</topology>
    </subcellularLocation>
</comment>
<dbReference type="Proteomes" id="UP001233271">
    <property type="component" value="Chromosome 7b"/>
</dbReference>
<dbReference type="InterPro" id="IPR014756">
    <property type="entry name" value="Ig_E-set"/>
</dbReference>
<protein>
    <recommendedName>
        <fullName evidence="12">J domain-containing protein</fullName>
    </recommendedName>
</protein>
<dbReference type="Pfam" id="PF02889">
    <property type="entry name" value="Sec63"/>
    <property type="match status" value="1"/>
</dbReference>
<dbReference type="PRINTS" id="PR00625">
    <property type="entry name" value="JDOMAIN"/>
</dbReference>
<feature type="transmembrane region" description="Helical" evidence="11">
    <location>
        <begin position="74"/>
        <end position="94"/>
    </location>
</feature>
<dbReference type="PROSITE" id="PS50076">
    <property type="entry name" value="DNAJ_2"/>
    <property type="match status" value="1"/>
</dbReference>
<keyword evidence="2" id="KW-0813">Transport</keyword>
<feature type="region of interest" description="Disordered" evidence="10">
    <location>
        <begin position="495"/>
        <end position="519"/>
    </location>
</feature>
<evidence type="ECO:0000259" key="12">
    <source>
        <dbReference type="PROSITE" id="PS50076"/>
    </source>
</evidence>
<dbReference type="InterPro" id="IPR036869">
    <property type="entry name" value="J_dom_sf"/>
</dbReference>